<name>A0A0H5PX10_9ZZZZ</name>
<evidence type="ECO:0000313" key="1">
    <source>
        <dbReference type="EMBL" id="CRY94118.1"/>
    </source>
</evidence>
<sequence length="52" mass="6018">MAEKLRQLALLQRDIQVLEWKAIGAAMTGQWNEQLDQELATLYAARYRLLGE</sequence>
<reference evidence="1" key="2">
    <citation type="submission" date="2015-07" db="EMBL/GenBank/DDBJ databases">
        <title>Plasmids, circular viruses and viroids from rat gut.</title>
        <authorList>
            <person name="Jorgensen T.J."/>
            <person name="Hansen M.A."/>
            <person name="Xu Z."/>
            <person name="Tabak M.A."/>
            <person name="Sorensen S.J."/>
            <person name="Hansen L.H."/>
        </authorList>
    </citation>
    <scope>NUCLEOTIDE SEQUENCE</scope>
    <source>
        <strain evidence="1">RGRH0178</strain>
    </source>
</reference>
<reference evidence="1" key="1">
    <citation type="submission" date="2015-06" db="EMBL/GenBank/DDBJ databases">
        <authorList>
            <person name="Joergensen T."/>
        </authorList>
    </citation>
    <scope>NUCLEOTIDE SEQUENCE</scope>
    <source>
        <strain evidence="1">RGRH0178</strain>
    </source>
</reference>
<organism evidence="1">
    <name type="scientific">uncultured prokaryote</name>
    <dbReference type="NCBI Taxonomy" id="198431"/>
    <lineage>
        <taxon>unclassified sequences</taxon>
        <taxon>environmental samples</taxon>
    </lineage>
</organism>
<accession>A0A0H5PX10</accession>
<dbReference type="AlphaFoldDB" id="A0A0H5PX10"/>
<dbReference type="EMBL" id="LN852863">
    <property type="protein sequence ID" value="CRY94118.1"/>
    <property type="molecule type" value="Genomic_DNA"/>
</dbReference>
<protein>
    <submittedName>
        <fullName evidence="1">Uncharacterized protein</fullName>
    </submittedName>
</protein>
<proteinExistence type="predicted"/>